<dbReference type="Gene3D" id="3.90.70.10">
    <property type="entry name" value="Cysteine proteinases"/>
    <property type="match status" value="1"/>
</dbReference>
<dbReference type="GO" id="GO:0006508">
    <property type="term" value="P:proteolysis"/>
    <property type="evidence" value="ECO:0007669"/>
    <property type="project" value="InterPro"/>
</dbReference>
<dbReference type="Pfam" id="PF00112">
    <property type="entry name" value="Peptidase_C1"/>
    <property type="match status" value="1"/>
</dbReference>
<evidence type="ECO:0000256" key="1">
    <source>
        <dbReference type="ARBA" id="ARBA00008455"/>
    </source>
</evidence>
<dbReference type="InterPro" id="IPR038765">
    <property type="entry name" value="Papain-like_cys_pep_sf"/>
</dbReference>
<dbReference type="EMBL" id="JANTQA010000047">
    <property type="protein sequence ID" value="KAJ3432773.1"/>
    <property type="molecule type" value="Genomic_DNA"/>
</dbReference>
<dbReference type="Proteomes" id="UP001146793">
    <property type="component" value="Unassembled WGS sequence"/>
</dbReference>
<comment type="caution">
    <text evidence="4">The sequence shown here is derived from an EMBL/GenBank/DDBJ whole genome shotgun (WGS) entry which is preliminary data.</text>
</comment>
<keyword evidence="2" id="KW-0732">Signal</keyword>
<feature type="signal peptide" evidence="2">
    <location>
        <begin position="1"/>
        <end position="22"/>
    </location>
</feature>
<feature type="domain" description="Peptidase C1A papain C-terminal" evidence="3">
    <location>
        <begin position="23"/>
        <end position="262"/>
    </location>
</feature>
<dbReference type="PANTHER" id="PTHR12411">
    <property type="entry name" value="CYSTEINE PROTEASE FAMILY C1-RELATED"/>
    <property type="match status" value="1"/>
</dbReference>
<dbReference type="InterPro" id="IPR013128">
    <property type="entry name" value="Peptidase_C1A"/>
</dbReference>
<reference evidence="4" key="1">
    <citation type="submission" date="2022-08" db="EMBL/GenBank/DDBJ databases">
        <title>Novel sulphate-reducing endosymbionts in the free-living metamonad Anaeramoeba.</title>
        <authorList>
            <person name="Jerlstrom-Hultqvist J."/>
            <person name="Cepicka I."/>
            <person name="Gallot-Lavallee L."/>
            <person name="Salas-Leiva D."/>
            <person name="Curtis B.A."/>
            <person name="Zahonova K."/>
            <person name="Pipaliya S."/>
            <person name="Dacks J."/>
            <person name="Roger A.J."/>
        </authorList>
    </citation>
    <scope>NUCLEOTIDE SEQUENCE</scope>
    <source>
        <strain evidence="4">Busselton2</strain>
    </source>
</reference>
<sequence>MKNTSHLIQIFLLLLLVSVCFSLPTNFDWRNVNGQNYCSVVRQQHLPTYCGSCYIFSSTSAFNDRVKIKYNNTKIDINISPQEIMNCANVAGCAGGSPSDVYAYIKKTGAVHETCSPYQAVQMECTAENICKRCPSYDKPCYAVENPKRWFASSVGSVSGETAMMNEIYKNGPVACHLYSDEQLEAWDGGDKVLISPPTNKHNHWISVVGWGYSKEQKVNYWIVRNSWGVEWNPTESSGGGFFNLIRGQNALDIEEICYYAIPK</sequence>
<dbReference type="AlphaFoldDB" id="A0AAV7YSL8"/>
<gene>
    <name evidence="4" type="ORF">M0812_21716</name>
</gene>
<dbReference type="GO" id="GO:0008234">
    <property type="term" value="F:cysteine-type peptidase activity"/>
    <property type="evidence" value="ECO:0007669"/>
    <property type="project" value="InterPro"/>
</dbReference>
<evidence type="ECO:0000313" key="5">
    <source>
        <dbReference type="Proteomes" id="UP001146793"/>
    </source>
</evidence>
<name>A0AAV7YSL8_9EUKA</name>
<proteinExistence type="inferred from homology"/>
<dbReference type="InterPro" id="IPR000668">
    <property type="entry name" value="Peptidase_C1A_C"/>
</dbReference>
<evidence type="ECO:0000313" key="4">
    <source>
        <dbReference type="EMBL" id="KAJ3432773.1"/>
    </source>
</evidence>
<accession>A0AAV7YSL8</accession>
<dbReference type="SUPFAM" id="SSF54001">
    <property type="entry name" value="Cysteine proteinases"/>
    <property type="match status" value="1"/>
</dbReference>
<organism evidence="4 5">
    <name type="scientific">Anaeramoeba flamelloides</name>
    <dbReference type="NCBI Taxonomy" id="1746091"/>
    <lineage>
        <taxon>Eukaryota</taxon>
        <taxon>Metamonada</taxon>
        <taxon>Anaeramoebidae</taxon>
        <taxon>Anaeramoeba</taxon>
    </lineage>
</organism>
<comment type="similarity">
    <text evidence="1">Belongs to the peptidase C1 family.</text>
</comment>
<dbReference type="SMART" id="SM00645">
    <property type="entry name" value="Pept_C1"/>
    <property type="match status" value="1"/>
</dbReference>
<evidence type="ECO:0000259" key="3">
    <source>
        <dbReference type="SMART" id="SM00645"/>
    </source>
</evidence>
<feature type="chain" id="PRO_5043552308" description="Peptidase C1A papain C-terminal domain-containing protein" evidence="2">
    <location>
        <begin position="23"/>
        <end position="264"/>
    </location>
</feature>
<protein>
    <recommendedName>
        <fullName evidence="3">Peptidase C1A papain C-terminal domain-containing protein</fullName>
    </recommendedName>
</protein>
<evidence type="ECO:0000256" key="2">
    <source>
        <dbReference type="SAM" id="SignalP"/>
    </source>
</evidence>